<name>A0A7C9CHR3_OPUST</name>
<reference evidence="2" key="2">
    <citation type="submission" date="2020-07" db="EMBL/GenBank/DDBJ databases">
        <authorList>
            <person name="Vera ALvarez R."/>
            <person name="Arias-Moreno D.M."/>
            <person name="Jimenez-Jacinto V."/>
            <person name="Jimenez-Bremont J.F."/>
            <person name="Swaminathan K."/>
            <person name="Moose S.P."/>
            <person name="Guerrero-Gonzalez M.L."/>
            <person name="Marino-Ramirez L."/>
            <person name="Landsman D."/>
            <person name="Rodriguez-Kessler M."/>
            <person name="Delgado-Sanchez P."/>
        </authorList>
    </citation>
    <scope>NUCLEOTIDE SEQUENCE</scope>
    <source>
        <tissue evidence="2">Cladode</tissue>
    </source>
</reference>
<organism evidence="2">
    <name type="scientific">Opuntia streptacantha</name>
    <name type="common">Prickly pear cactus</name>
    <name type="synonym">Opuntia cardona</name>
    <dbReference type="NCBI Taxonomy" id="393608"/>
    <lineage>
        <taxon>Eukaryota</taxon>
        <taxon>Viridiplantae</taxon>
        <taxon>Streptophyta</taxon>
        <taxon>Embryophyta</taxon>
        <taxon>Tracheophyta</taxon>
        <taxon>Spermatophyta</taxon>
        <taxon>Magnoliopsida</taxon>
        <taxon>eudicotyledons</taxon>
        <taxon>Gunneridae</taxon>
        <taxon>Pentapetalae</taxon>
        <taxon>Caryophyllales</taxon>
        <taxon>Cactineae</taxon>
        <taxon>Cactaceae</taxon>
        <taxon>Opuntioideae</taxon>
        <taxon>Opuntia</taxon>
    </lineage>
</organism>
<reference evidence="2" key="1">
    <citation type="journal article" date="2013" name="J. Plant Res.">
        <title>Effect of fungi and light on seed germination of three Opuntia species from semiarid lands of central Mexico.</title>
        <authorList>
            <person name="Delgado-Sanchez P."/>
            <person name="Jimenez-Bremont J.F."/>
            <person name="Guerrero-Gonzalez Mde L."/>
            <person name="Flores J."/>
        </authorList>
    </citation>
    <scope>NUCLEOTIDE SEQUENCE</scope>
    <source>
        <tissue evidence="2">Cladode</tissue>
    </source>
</reference>
<proteinExistence type="predicted"/>
<feature type="region of interest" description="Disordered" evidence="1">
    <location>
        <begin position="27"/>
        <end position="85"/>
    </location>
</feature>
<dbReference type="EMBL" id="GISG01015242">
    <property type="protein sequence ID" value="MBA4617187.1"/>
    <property type="molecule type" value="Transcribed_RNA"/>
</dbReference>
<feature type="compositionally biased region" description="Basic and acidic residues" evidence="1">
    <location>
        <begin position="68"/>
        <end position="85"/>
    </location>
</feature>
<protein>
    <submittedName>
        <fullName evidence="2">Uncharacterized protein</fullName>
    </submittedName>
</protein>
<accession>A0A7C9CHR3</accession>
<sequence>MMHWLELKFSLKWIYTCFRLENRSSTTRIKSRNEKVPNQLNLNAQSETPTITGESKHREQNLNHQTTRSRDMRISIDKGEMTTEERIRARITRQRQARSKQQAEIDDGAIVKVRGLLMIEQLRRTD</sequence>
<evidence type="ECO:0000256" key="1">
    <source>
        <dbReference type="SAM" id="MobiDB-lite"/>
    </source>
</evidence>
<feature type="compositionally biased region" description="Polar residues" evidence="1">
    <location>
        <begin position="36"/>
        <end position="53"/>
    </location>
</feature>
<evidence type="ECO:0000313" key="2">
    <source>
        <dbReference type="EMBL" id="MBA4617187.1"/>
    </source>
</evidence>
<dbReference type="AlphaFoldDB" id="A0A7C9CHR3"/>